<evidence type="ECO:0000313" key="2">
    <source>
        <dbReference type="EMBL" id="ORY51803.1"/>
    </source>
</evidence>
<dbReference type="Proteomes" id="UP000193642">
    <property type="component" value="Unassembled WGS sequence"/>
</dbReference>
<dbReference type="OrthoDB" id="2414509at2759"/>
<feature type="compositionally biased region" description="Basic and acidic residues" evidence="1">
    <location>
        <begin position="122"/>
        <end position="135"/>
    </location>
</feature>
<organism evidence="2 3">
    <name type="scientific">Rhizoclosmatium globosum</name>
    <dbReference type="NCBI Taxonomy" id="329046"/>
    <lineage>
        <taxon>Eukaryota</taxon>
        <taxon>Fungi</taxon>
        <taxon>Fungi incertae sedis</taxon>
        <taxon>Chytridiomycota</taxon>
        <taxon>Chytridiomycota incertae sedis</taxon>
        <taxon>Chytridiomycetes</taxon>
        <taxon>Chytridiales</taxon>
        <taxon>Chytriomycetaceae</taxon>
        <taxon>Rhizoclosmatium</taxon>
    </lineage>
</organism>
<keyword evidence="3" id="KW-1185">Reference proteome</keyword>
<proteinExistence type="predicted"/>
<feature type="compositionally biased region" description="Acidic residues" evidence="1">
    <location>
        <begin position="151"/>
        <end position="182"/>
    </location>
</feature>
<dbReference type="EMBL" id="MCGO01000004">
    <property type="protein sequence ID" value="ORY51803.1"/>
    <property type="molecule type" value="Genomic_DNA"/>
</dbReference>
<gene>
    <name evidence="2" type="ORF">BCR33DRAFT_830449</name>
</gene>
<evidence type="ECO:0000313" key="3">
    <source>
        <dbReference type="Proteomes" id="UP000193642"/>
    </source>
</evidence>
<dbReference type="AlphaFoldDB" id="A0A1Y2CXP7"/>
<evidence type="ECO:0000256" key="1">
    <source>
        <dbReference type="SAM" id="MobiDB-lite"/>
    </source>
</evidence>
<accession>A0A1Y2CXP7</accession>
<protein>
    <submittedName>
        <fullName evidence="2">Uncharacterized protein</fullName>
    </submittedName>
</protein>
<comment type="caution">
    <text evidence="2">The sequence shown here is derived from an EMBL/GenBank/DDBJ whole genome shotgun (WGS) entry which is preliminary data.</text>
</comment>
<sequence length="189" mass="21476">MKSDQLLKKVDGLKQLISQVNATCCSSWDTKTVKNRYDRWIARHVTSVVWISLTLSCRYKKTKKEAQARGFGLTNNNEEKEIRTIEDKLECMCPQYLQQLFGKQFNVKPLATTEVRIVLDKDGEKGKEEHGKVEENAESCENSKSNKGAEDIEDSEDEENGENSEDGNEDSEFENCNEDQDEVVIVGAT</sequence>
<feature type="region of interest" description="Disordered" evidence="1">
    <location>
        <begin position="122"/>
        <end position="189"/>
    </location>
</feature>
<reference evidence="2 3" key="1">
    <citation type="submission" date="2016-07" db="EMBL/GenBank/DDBJ databases">
        <title>Pervasive Adenine N6-methylation of Active Genes in Fungi.</title>
        <authorList>
            <consortium name="DOE Joint Genome Institute"/>
            <person name="Mondo S.J."/>
            <person name="Dannebaum R.O."/>
            <person name="Kuo R.C."/>
            <person name="Labutti K."/>
            <person name="Haridas S."/>
            <person name="Kuo A."/>
            <person name="Salamov A."/>
            <person name="Ahrendt S.R."/>
            <person name="Lipzen A."/>
            <person name="Sullivan W."/>
            <person name="Andreopoulos W.B."/>
            <person name="Clum A."/>
            <person name="Lindquist E."/>
            <person name="Daum C."/>
            <person name="Ramamoorthy G.K."/>
            <person name="Gryganskyi A."/>
            <person name="Culley D."/>
            <person name="Magnuson J.K."/>
            <person name="James T.Y."/>
            <person name="O'Malley M.A."/>
            <person name="Stajich J.E."/>
            <person name="Spatafora J.W."/>
            <person name="Visel A."/>
            <person name="Grigoriev I.V."/>
        </authorList>
    </citation>
    <scope>NUCLEOTIDE SEQUENCE [LARGE SCALE GENOMIC DNA]</scope>
    <source>
        <strain evidence="2 3">JEL800</strain>
    </source>
</reference>
<name>A0A1Y2CXP7_9FUNG</name>